<reference evidence="1" key="1">
    <citation type="submission" date="2021-06" db="EMBL/GenBank/DDBJ databases">
        <authorList>
            <person name="Kallberg Y."/>
            <person name="Tangrot J."/>
            <person name="Rosling A."/>
        </authorList>
    </citation>
    <scope>NUCLEOTIDE SEQUENCE</scope>
    <source>
        <strain evidence="1">UK204</strain>
    </source>
</reference>
<sequence>HHPFRLEIAKKIAKERGGLCISNQCKATKEVLQWKCFKGQQLIAMLYMEKIGV</sequence>
<evidence type="ECO:0000313" key="1">
    <source>
        <dbReference type="EMBL" id="CAG8644792.1"/>
    </source>
</evidence>
<feature type="non-terminal residue" evidence="1">
    <location>
        <position position="1"/>
    </location>
</feature>
<name>A0A9N9GYS7_9GLOM</name>
<organism evidence="1 2">
    <name type="scientific">Funneliformis caledonium</name>
    <dbReference type="NCBI Taxonomy" id="1117310"/>
    <lineage>
        <taxon>Eukaryota</taxon>
        <taxon>Fungi</taxon>
        <taxon>Fungi incertae sedis</taxon>
        <taxon>Mucoromycota</taxon>
        <taxon>Glomeromycotina</taxon>
        <taxon>Glomeromycetes</taxon>
        <taxon>Glomerales</taxon>
        <taxon>Glomeraceae</taxon>
        <taxon>Funneliformis</taxon>
    </lineage>
</organism>
<evidence type="ECO:0000313" key="2">
    <source>
        <dbReference type="Proteomes" id="UP000789570"/>
    </source>
</evidence>
<dbReference type="Proteomes" id="UP000789570">
    <property type="component" value="Unassembled WGS sequence"/>
</dbReference>
<proteinExistence type="predicted"/>
<keyword evidence="2" id="KW-1185">Reference proteome</keyword>
<dbReference type="AlphaFoldDB" id="A0A9N9GYS7"/>
<comment type="caution">
    <text evidence="1">The sequence shown here is derived from an EMBL/GenBank/DDBJ whole genome shotgun (WGS) entry which is preliminary data.</text>
</comment>
<dbReference type="OrthoDB" id="2419021at2759"/>
<accession>A0A9N9GYS7</accession>
<dbReference type="EMBL" id="CAJVPQ010004109">
    <property type="protein sequence ID" value="CAG8644792.1"/>
    <property type="molecule type" value="Genomic_DNA"/>
</dbReference>
<gene>
    <name evidence="1" type="ORF">FCALED_LOCUS10753</name>
</gene>
<protein>
    <submittedName>
        <fullName evidence="1">16229_t:CDS:1</fullName>
    </submittedName>
</protein>